<comment type="caution">
    <text evidence="2">The sequence shown here is derived from an EMBL/GenBank/DDBJ whole genome shotgun (WGS) entry which is preliminary data.</text>
</comment>
<gene>
    <name evidence="2" type="ORF">FK219_009425</name>
</gene>
<dbReference type="AlphaFoldDB" id="A0A9E5MKR3"/>
<dbReference type="Proteomes" id="UP000818266">
    <property type="component" value="Unassembled WGS sequence"/>
</dbReference>
<dbReference type="OrthoDB" id="3192509at2"/>
<reference evidence="2 3" key="1">
    <citation type="submission" date="2019-06" db="EMBL/GenBank/DDBJ databases">
        <authorList>
            <person name="De-Chao Zhang Q."/>
        </authorList>
    </citation>
    <scope>NUCLEOTIDE SEQUENCE [LARGE SCALE GENOMIC DNA]</scope>
    <source>
        <strain evidence="2 3">KN1116</strain>
    </source>
</reference>
<dbReference type="InterPro" id="IPR027417">
    <property type="entry name" value="P-loop_NTPase"/>
</dbReference>
<reference evidence="2 3" key="2">
    <citation type="submission" date="2020-03" db="EMBL/GenBank/DDBJ databases">
        <title>Chryseoglobus sp. isolated from a deep-sea seamount.</title>
        <authorList>
            <person name="Zhang D.-C."/>
        </authorList>
    </citation>
    <scope>NUCLEOTIDE SEQUENCE [LARGE SCALE GENOMIC DNA]</scope>
    <source>
        <strain evidence="2 3">KN1116</strain>
    </source>
</reference>
<organism evidence="2 3">
    <name type="scientific">Microcella pacifica</name>
    <dbReference type="NCBI Taxonomy" id="2591847"/>
    <lineage>
        <taxon>Bacteria</taxon>
        <taxon>Bacillati</taxon>
        <taxon>Actinomycetota</taxon>
        <taxon>Actinomycetes</taxon>
        <taxon>Micrococcales</taxon>
        <taxon>Microbacteriaceae</taxon>
        <taxon>Microcella</taxon>
    </lineage>
</organism>
<dbReference type="InterPro" id="IPR006083">
    <property type="entry name" value="PRK/URK"/>
</dbReference>
<accession>A0A9E5MKR3</accession>
<proteinExistence type="predicted"/>
<dbReference type="Pfam" id="PF00485">
    <property type="entry name" value="PRK"/>
    <property type="match status" value="1"/>
</dbReference>
<evidence type="ECO:0000313" key="2">
    <source>
        <dbReference type="EMBL" id="NHF63454.1"/>
    </source>
</evidence>
<keyword evidence="3" id="KW-1185">Reference proteome</keyword>
<name>A0A9E5MKR3_9MICO</name>
<sequence length="206" mass="21528">MPALAAVVARLRDQHPPASGRLLVGLAGAPGAGKSTVAAALATALPGTAVLPMDGFHLPQSRLRDLGRRDRMGAPDTFDVAGFTTLLATLRDVDNSGRTVLAPGFDRESEEPVPDAVALSPELSTVIVEGNYLLLDHGGWEAVAPLLHAAVGIVVDDAVRRDRLIARHIAFGKDPDAARAWALGPDERNAAAIAATLERADYLLSP</sequence>
<dbReference type="EMBL" id="VIKT02000015">
    <property type="protein sequence ID" value="NHF63454.1"/>
    <property type="molecule type" value="Genomic_DNA"/>
</dbReference>
<dbReference type="PANTHER" id="PTHR10285">
    <property type="entry name" value="URIDINE KINASE"/>
    <property type="match status" value="1"/>
</dbReference>
<keyword evidence="2" id="KW-0418">Kinase</keyword>
<keyword evidence="2" id="KW-0808">Transferase</keyword>
<dbReference type="GO" id="GO:0005524">
    <property type="term" value="F:ATP binding"/>
    <property type="evidence" value="ECO:0007669"/>
    <property type="project" value="InterPro"/>
</dbReference>
<dbReference type="GO" id="GO:0016301">
    <property type="term" value="F:kinase activity"/>
    <property type="evidence" value="ECO:0007669"/>
    <property type="project" value="UniProtKB-KW"/>
</dbReference>
<protein>
    <submittedName>
        <fullName evidence="2">Nucleoside/nucleotide kinase family protein</fullName>
    </submittedName>
</protein>
<dbReference type="Gene3D" id="3.40.50.300">
    <property type="entry name" value="P-loop containing nucleotide triphosphate hydrolases"/>
    <property type="match status" value="2"/>
</dbReference>
<evidence type="ECO:0000259" key="1">
    <source>
        <dbReference type="Pfam" id="PF00485"/>
    </source>
</evidence>
<dbReference type="SUPFAM" id="SSF52540">
    <property type="entry name" value="P-loop containing nucleoside triphosphate hydrolases"/>
    <property type="match status" value="1"/>
</dbReference>
<evidence type="ECO:0000313" key="3">
    <source>
        <dbReference type="Proteomes" id="UP000818266"/>
    </source>
</evidence>
<feature type="domain" description="Phosphoribulokinase/uridine kinase" evidence="1">
    <location>
        <begin position="24"/>
        <end position="170"/>
    </location>
</feature>